<gene>
    <name evidence="2" type="ORF">PSM36_3133</name>
</gene>
<keyword evidence="1" id="KW-0732">Signal</keyword>
<dbReference type="STRING" id="1642647.PSM36_3133"/>
<proteinExistence type="predicted"/>
<dbReference type="Proteomes" id="UP000187464">
    <property type="component" value="Chromosome I"/>
</dbReference>
<evidence type="ECO:0000313" key="3">
    <source>
        <dbReference type="Proteomes" id="UP000187464"/>
    </source>
</evidence>
<name>A0A1R3T6R5_9BACT</name>
<evidence type="ECO:0000256" key="1">
    <source>
        <dbReference type="SAM" id="SignalP"/>
    </source>
</evidence>
<sequence length="249" mass="28453">MKIKLILFLFICMGTLSYAQQTQNSPSNNREKKWLIDVTAGTNIDLIHSSSNPESKLLGSRPDVVPVFGSRVTWLFSNQTGVYAKLRFNLYKSKRSEYNQQGIIEEVLETIFLDHIFFPVSRLYPSLDAGIIYRFEQDRWKIHPGIGFGVMSYLPDSESSRTRKENNSELSVSYKQHALPIFLNMGLSTRYSISRISSLILDINFQQPLQKSYAELITHTDGVETDRKSYRTSTAGRNLNISIGYGITF</sequence>
<dbReference type="RefSeq" id="WP_076931656.1">
    <property type="nucleotide sequence ID" value="NZ_DAMBAO010000001.1"/>
</dbReference>
<dbReference type="KEGG" id="psac:PSM36_3133"/>
<reference evidence="2 3" key="1">
    <citation type="submission" date="2016-08" db="EMBL/GenBank/DDBJ databases">
        <authorList>
            <person name="Seilhamer J.J."/>
        </authorList>
    </citation>
    <scope>NUCLEOTIDE SEQUENCE [LARGE SCALE GENOMIC DNA]</scope>
    <source>
        <strain evidence="2">M3/6</strain>
    </source>
</reference>
<accession>A0A1R3T6R5</accession>
<dbReference type="AlphaFoldDB" id="A0A1R3T6R5"/>
<organism evidence="2 3">
    <name type="scientific">Proteiniphilum saccharofermentans</name>
    <dbReference type="NCBI Taxonomy" id="1642647"/>
    <lineage>
        <taxon>Bacteria</taxon>
        <taxon>Pseudomonadati</taxon>
        <taxon>Bacteroidota</taxon>
        <taxon>Bacteroidia</taxon>
        <taxon>Bacteroidales</taxon>
        <taxon>Dysgonomonadaceae</taxon>
        <taxon>Proteiniphilum</taxon>
    </lineage>
</organism>
<dbReference type="EMBL" id="LT605205">
    <property type="protein sequence ID" value="SCD21922.1"/>
    <property type="molecule type" value="Genomic_DNA"/>
</dbReference>
<feature type="chain" id="PRO_5010372605" evidence="1">
    <location>
        <begin position="20"/>
        <end position="249"/>
    </location>
</feature>
<evidence type="ECO:0000313" key="2">
    <source>
        <dbReference type="EMBL" id="SCD21922.1"/>
    </source>
</evidence>
<keyword evidence="3" id="KW-1185">Reference proteome</keyword>
<protein>
    <submittedName>
        <fullName evidence="2">Putative secreted protein</fullName>
    </submittedName>
</protein>
<feature type="signal peptide" evidence="1">
    <location>
        <begin position="1"/>
        <end position="19"/>
    </location>
</feature>